<protein>
    <recommendedName>
        <fullName evidence="4 8">Probable 2-phosphosulfolactate phosphatase</fullName>
        <ecNumber evidence="3 8">3.1.3.71</ecNumber>
    </recommendedName>
</protein>
<keyword evidence="5 8" id="KW-0378">Hydrolase</keyword>
<accession>A0ABY5ANK0</accession>
<evidence type="ECO:0000256" key="4">
    <source>
        <dbReference type="ARBA" id="ARBA00021948"/>
    </source>
</evidence>
<dbReference type="NCBIfam" id="NF002056">
    <property type="entry name" value="PRK00886.1-5"/>
    <property type="match status" value="1"/>
</dbReference>
<dbReference type="SUPFAM" id="SSF142823">
    <property type="entry name" value="ComB-like"/>
    <property type="match status" value="1"/>
</dbReference>
<dbReference type="HAMAP" id="MF_00490">
    <property type="entry name" value="ComB"/>
    <property type="match status" value="1"/>
</dbReference>
<dbReference type="PANTHER" id="PTHR37311:SF1">
    <property type="entry name" value="2-PHOSPHOSULFOLACTATE PHOSPHATASE-RELATED"/>
    <property type="match status" value="1"/>
</dbReference>
<evidence type="ECO:0000256" key="2">
    <source>
        <dbReference type="ARBA" id="ARBA00009997"/>
    </source>
</evidence>
<evidence type="ECO:0000256" key="1">
    <source>
        <dbReference type="ARBA" id="ARBA00001946"/>
    </source>
</evidence>
<gene>
    <name evidence="8" type="primary">comB</name>
    <name evidence="9" type="ORF">NEA10_16450</name>
</gene>
<keyword evidence="10" id="KW-1185">Reference proteome</keyword>
<proteinExistence type="inferred from homology"/>
<organism evidence="9 10">
    <name type="scientific">Phormidium yuhuli AB48</name>
    <dbReference type="NCBI Taxonomy" id="2940671"/>
    <lineage>
        <taxon>Bacteria</taxon>
        <taxon>Bacillati</taxon>
        <taxon>Cyanobacteriota</taxon>
        <taxon>Cyanophyceae</taxon>
        <taxon>Oscillatoriophycideae</taxon>
        <taxon>Oscillatoriales</taxon>
        <taxon>Oscillatoriaceae</taxon>
        <taxon>Phormidium</taxon>
        <taxon>Phormidium yuhuli</taxon>
    </lineage>
</organism>
<dbReference type="Gene3D" id="3.90.1560.10">
    <property type="entry name" value="ComB-like"/>
    <property type="match status" value="1"/>
</dbReference>
<comment type="catalytic activity">
    <reaction evidence="7 8">
        <text>(2R)-O-phospho-3-sulfolactate + H2O = (2R)-3-sulfolactate + phosphate</text>
        <dbReference type="Rhea" id="RHEA:23416"/>
        <dbReference type="ChEBI" id="CHEBI:15377"/>
        <dbReference type="ChEBI" id="CHEBI:15597"/>
        <dbReference type="ChEBI" id="CHEBI:43474"/>
        <dbReference type="ChEBI" id="CHEBI:58738"/>
        <dbReference type="EC" id="3.1.3.71"/>
    </reaction>
</comment>
<evidence type="ECO:0000256" key="8">
    <source>
        <dbReference type="HAMAP-Rule" id="MF_00490"/>
    </source>
</evidence>
<evidence type="ECO:0000256" key="7">
    <source>
        <dbReference type="ARBA" id="ARBA00033711"/>
    </source>
</evidence>
<dbReference type="Proteomes" id="UP001056708">
    <property type="component" value="Chromosome"/>
</dbReference>
<name>A0ABY5ANK0_9CYAN</name>
<reference evidence="9" key="1">
    <citation type="submission" date="2022-06" db="EMBL/GenBank/DDBJ databases">
        <title>Genome sequence of Phormidium yuhuli AB48 isolated from an industrial photobioreactor environment.</title>
        <authorList>
            <person name="Qiu Y."/>
            <person name="Noonan A.J.C."/>
            <person name="Dofher K."/>
            <person name="Koch M."/>
            <person name="Kieft B."/>
            <person name="Lin X."/>
            <person name="Ziels R.M."/>
            <person name="Hallam S.J."/>
        </authorList>
    </citation>
    <scope>NUCLEOTIDE SEQUENCE</scope>
    <source>
        <strain evidence="9">AB48</strain>
    </source>
</reference>
<dbReference type="InterPro" id="IPR005238">
    <property type="entry name" value="ComB-like"/>
</dbReference>
<dbReference type="InterPro" id="IPR036702">
    <property type="entry name" value="ComB-like_sf"/>
</dbReference>
<dbReference type="RefSeq" id="WP_252662442.1">
    <property type="nucleotide sequence ID" value="NZ_CP098611.1"/>
</dbReference>
<comment type="similarity">
    <text evidence="2 8">Belongs to the ComB family.</text>
</comment>
<evidence type="ECO:0000313" key="10">
    <source>
        <dbReference type="Proteomes" id="UP001056708"/>
    </source>
</evidence>
<dbReference type="EMBL" id="CP098611">
    <property type="protein sequence ID" value="USR90412.1"/>
    <property type="molecule type" value="Genomic_DNA"/>
</dbReference>
<evidence type="ECO:0000256" key="5">
    <source>
        <dbReference type="ARBA" id="ARBA00022801"/>
    </source>
</evidence>
<keyword evidence="6 8" id="KW-0460">Magnesium</keyword>
<evidence type="ECO:0000256" key="3">
    <source>
        <dbReference type="ARBA" id="ARBA00012953"/>
    </source>
</evidence>
<evidence type="ECO:0000313" key="9">
    <source>
        <dbReference type="EMBL" id="USR90412.1"/>
    </source>
</evidence>
<dbReference type="EC" id="3.1.3.71" evidence="3 8"/>
<comment type="cofactor">
    <cofactor evidence="1 8">
        <name>Mg(2+)</name>
        <dbReference type="ChEBI" id="CHEBI:18420"/>
    </cofactor>
</comment>
<dbReference type="Pfam" id="PF04029">
    <property type="entry name" value="2-ph_phosp"/>
    <property type="match status" value="1"/>
</dbReference>
<dbReference type="PANTHER" id="PTHR37311">
    <property type="entry name" value="2-PHOSPHOSULFOLACTATE PHOSPHATASE-RELATED"/>
    <property type="match status" value="1"/>
</dbReference>
<sequence length="245" mass="26421">MKVYCYHTPELTPIEPTPACAVAIDVLRATTTIATVLAAGAEAVQAFSDIDKLMAVSESWDPSKRLRAGERGGAKVEGCDFGNSPLEYKRDHVLGCRLFLSTTNGTRALQRVEAAPILLTAALVNRRAVVEFLAQTQPETVYLVGSGWQGSYSLEDTVCAGAIIASLVESGSFNLAELAGNDETVAALALYEQWRDRLVDLMAIASHGQRLLRLNCNADLEYCAQEDILDVLPRQQTPGVLTAHA</sequence>
<evidence type="ECO:0000256" key="6">
    <source>
        <dbReference type="ARBA" id="ARBA00022842"/>
    </source>
</evidence>